<feature type="transmembrane region" description="Helical" evidence="1">
    <location>
        <begin position="21"/>
        <end position="41"/>
    </location>
</feature>
<gene>
    <name evidence="2" type="ORF">N2K84_15170</name>
</gene>
<keyword evidence="1" id="KW-0472">Membrane</keyword>
<keyword evidence="1" id="KW-0812">Transmembrane</keyword>
<keyword evidence="1" id="KW-1133">Transmembrane helix</keyword>
<protein>
    <submittedName>
        <fullName evidence="2">Uncharacterized protein</fullName>
    </submittedName>
</protein>
<dbReference type="AlphaFoldDB" id="A0AA42CAP8"/>
<evidence type="ECO:0000313" key="3">
    <source>
        <dbReference type="Proteomes" id="UP001163821"/>
    </source>
</evidence>
<accession>A0AA42CAP8</accession>
<proteinExistence type="predicted"/>
<evidence type="ECO:0000313" key="2">
    <source>
        <dbReference type="EMBL" id="MCW0484082.1"/>
    </source>
</evidence>
<keyword evidence="3" id="KW-1185">Reference proteome</keyword>
<dbReference type="EMBL" id="JAPAAF010000028">
    <property type="protein sequence ID" value="MCW0484082.1"/>
    <property type="molecule type" value="Genomic_DNA"/>
</dbReference>
<organism evidence="2 3">
    <name type="scientific">Gaoshiqia sediminis</name>
    <dbReference type="NCBI Taxonomy" id="2986998"/>
    <lineage>
        <taxon>Bacteria</taxon>
        <taxon>Pseudomonadati</taxon>
        <taxon>Bacteroidota</taxon>
        <taxon>Bacteroidia</taxon>
        <taxon>Marinilabiliales</taxon>
        <taxon>Prolixibacteraceae</taxon>
        <taxon>Gaoshiqia</taxon>
    </lineage>
</organism>
<dbReference type="RefSeq" id="WP_282592674.1">
    <property type="nucleotide sequence ID" value="NZ_JAPAAF010000028.1"/>
</dbReference>
<name>A0AA42CAP8_9BACT</name>
<reference evidence="2" key="1">
    <citation type="submission" date="2022-10" db="EMBL/GenBank/DDBJ databases">
        <title>Gaoshiqiia sediminis gen. nov., sp. nov., isolated from coastal sediment.</title>
        <authorList>
            <person name="Yu W.X."/>
            <person name="Mu D.S."/>
            <person name="Du J.Z."/>
            <person name="Liang Y.Q."/>
        </authorList>
    </citation>
    <scope>NUCLEOTIDE SEQUENCE</scope>
    <source>
        <strain evidence="2">A06</strain>
    </source>
</reference>
<sequence length="96" mass="10719">MNWTDDKIKHYRKSFNWARKGVLLGIWAAFIFLVAGIFSFWLLVLPLAGAVSILLLGAAKELLYDGALNLGQMEWADMKANLIGALHGLILKKSIF</sequence>
<evidence type="ECO:0000256" key="1">
    <source>
        <dbReference type="SAM" id="Phobius"/>
    </source>
</evidence>
<comment type="caution">
    <text evidence="2">The sequence shown here is derived from an EMBL/GenBank/DDBJ whole genome shotgun (WGS) entry which is preliminary data.</text>
</comment>
<dbReference type="Proteomes" id="UP001163821">
    <property type="component" value="Unassembled WGS sequence"/>
</dbReference>